<dbReference type="Pfam" id="PF13041">
    <property type="entry name" value="PPR_2"/>
    <property type="match status" value="3"/>
</dbReference>
<feature type="repeat" description="PPR" evidence="2">
    <location>
        <begin position="477"/>
        <end position="511"/>
    </location>
</feature>
<feature type="repeat" description="PPR" evidence="2">
    <location>
        <begin position="372"/>
        <end position="406"/>
    </location>
</feature>
<feature type="repeat" description="PPR" evidence="2">
    <location>
        <begin position="267"/>
        <end position="301"/>
    </location>
</feature>
<dbReference type="Proteomes" id="UP001374535">
    <property type="component" value="Chromosome 2"/>
</dbReference>
<feature type="repeat" description="PPR" evidence="2">
    <location>
        <begin position="302"/>
        <end position="336"/>
    </location>
</feature>
<reference evidence="3 4" key="1">
    <citation type="journal article" date="2023" name="Life. Sci Alliance">
        <title>Evolutionary insights into 3D genome organization and epigenetic landscape of Vigna mungo.</title>
        <authorList>
            <person name="Junaid A."/>
            <person name="Singh B."/>
            <person name="Bhatia S."/>
        </authorList>
    </citation>
    <scope>NUCLEOTIDE SEQUENCE [LARGE SCALE GENOMIC DNA]</scope>
    <source>
        <strain evidence="3">Urdbean</strain>
    </source>
</reference>
<gene>
    <name evidence="3" type="ORF">V8G54_006154</name>
</gene>
<feature type="repeat" description="PPR" evidence="2">
    <location>
        <begin position="337"/>
        <end position="371"/>
    </location>
</feature>
<organism evidence="3 4">
    <name type="scientific">Vigna mungo</name>
    <name type="common">Black gram</name>
    <name type="synonym">Phaseolus mungo</name>
    <dbReference type="NCBI Taxonomy" id="3915"/>
    <lineage>
        <taxon>Eukaryota</taxon>
        <taxon>Viridiplantae</taxon>
        <taxon>Streptophyta</taxon>
        <taxon>Embryophyta</taxon>
        <taxon>Tracheophyta</taxon>
        <taxon>Spermatophyta</taxon>
        <taxon>Magnoliopsida</taxon>
        <taxon>eudicotyledons</taxon>
        <taxon>Gunneridae</taxon>
        <taxon>Pentapetalae</taxon>
        <taxon>rosids</taxon>
        <taxon>fabids</taxon>
        <taxon>Fabales</taxon>
        <taxon>Fabaceae</taxon>
        <taxon>Papilionoideae</taxon>
        <taxon>50 kb inversion clade</taxon>
        <taxon>NPAAA clade</taxon>
        <taxon>indigoferoid/millettioid clade</taxon>
        <taxon>Phaseoleae</taxon>
        <taxon>Vigna</taxon>
    </lineage>
</organism>
<dbReference type="SUPFAM" id="SSF48452">
    <property type="entry name" value="TPR-like"/>
    <property type="match status" value="1"/>
</dbReference>
<dbReference type="Pfam" id="PF12854">
    <property type="entry name" value="PPR_1"/>
    <property type="match status" value="1"/>
</dbReference>
<dbReference type="Pfam" id="PF01535">
    <property type="entry name" value="PPR"/>
    <property type="match status" value="2"/>
</dbReference>
<dbReference type="NCBIfam" id="TIGR00756">
    <property type="entry name" value="PPR"/>
    <property type="match status" value="8"/>
</dbReference>
<protein>
    <recommendedName>
        <fullName evidence="5">Pentatricopeptide repeat-containing protein</fullName>
    </recommendedName>
</protein>
<proteinExistence type="predicted"/>
<dbReference type="InterPro" id="IPR002885">
    <property type="entry name" value="PPR_rpt"/>
</dbReference>
<evidence type="ECO:0008006" key="5">
    <source>
        <dbReference type="Google" id="ProtNLM"/>
    </source>
</evidence>
<keyword evidence="1" id="KW-0677">Repeat</keyword>
<feature type="repeat" description="PPR" evidence="2">
    <location>
        <begin position="442"/>
        <end position="476"/>
    </location>
</feature>
<dbReference type="InterPro" id="IPR011990">
    <property type="entry name" value="TPR-like_helical_dom_sf"/>
</dbReference>
<evidence type="ECO:0000256" key="2">
    <source>
        <dbReference type="PROSITE-ProRule" id="PRU00708"/>
    </source>
</evidence>
<keyword evidence="4" id="KW-1185">Reference proteome</keyword>
<feature type="repeat" description="PPR" evidence="2">
    <location>
        <begin position="163"/>
        <end position="197"/>
    </location>
</feature>
<feature type="repeat" description="PPR" evidence="2">
    <location>
        <begin position="407"/>
        <end position="441"/>
    </location>
</feature>
<name>A0AAQ3P1P2_VIGMU</name>
<dbReference type="Gene3D" id="1.25.40.10">
    <property type="entry name" value="Tetratricopeptide repeat domain"/>
    <property type="match status" value="5"/>
</dbReference>
<accession>A0AAQ3P1P2</accession>
<evidence type="ECO:0000256" key="1">
    <source>
        <dbReference type="ARBA" id="ARBA00022737"/>
    </source>
</evidence>
<sequence>MAIWEGSVSAAHAPPLPLTHSLCHSLHPTGPAIGVQLLPCSPLHRQEGNALAVYLRPKFPPISLCIFFFFFWLCTSPFRVVLPGLCNQRTHTHHSQSLSRLLKRNHAHFRPGDTKTMPSRSLPRSKLSTKLLNISISSLCKAKQISKAESVITDGIRIGVLPDAVTYNTLIDAYCRFASIDVAYSVLGRMREAGIPPDVVSYNSLMSGAVRKCMLFESLDLFEEMQARGVTPDAWSHNIQMHCLFKLGKPYEANGVFKKAVLCGEVHATTYNIMINGLCKNGYVSHALSLFRNLQRHGFVPQVLTYNALINGLYKAKRWKDAQMVLKEFGESDYEPNAITYTTVMKWSFRRGFFEQGLEILSEMRNLGFTFDGFAYCTVIAAMIKTGRMREAEEIIDIMVSTGIRPDLVSYNTLINLYCRQGRVDDALKLLDEIGEEGLECDQYTHTIIVDGLCKAGNFDGAQRHLYYMNTLGFGYNLVAYNCMIDGLGKAGHIDHAVKLFEEMEGEEVPLCLEGGYQVLRATQRAVLDGLLDIGFTNEARKLRSRIRLARLMDLCWSEVRQQKNGTLTCGESRDSEISEPLSRPQFLCLIEGSACHQGSILGYVTIGPTDRIVREEKRGEEGNCQIDKEEQKKEIMEERMNPVEGKLESMGLKLEHMERSMQAETAAIRKELQKLMRIMGGHLDGNSDGS</sequence>
<dbReference type="PANTHER" id="PTHR47942:SF16">
    <property type="entry name" value="PENTATRICOPEPTIDE REPEAT DOMAIN CONTAINING PROTEIN-RELATED"/>
    <property type="match status" value="1"/>
</dbReference>
<dbReference type="InterPro" id="IPR051222">
    <property type="entry name" value="PPR/CCM1_RNA-binding"/>
</dbReference>
<evidence type="ECO:0000313" key="3">
    <source>
        <dbReference type="EMBL" id="WVZ18832.1"/>
    </source>
</evidence>
<dbReference type="AlphaFoldDB" id="A0AAQ3P1P2"/>
<evidence type="ECO:0000313" key="4">
    <source>
        <dbReference type="Proteomes" id="UP001374535"/>
    </source>
</evidence>
<dbReference type="EMBL" id="CP144699">
    <property type="protein sequence ID" value="WVZ18832.1"/>
    <property type="molecule type" value="Genomic_DNA"/>
</dbReference>
<dbReference type="PROSITE" id="PS51375">
    <property type="entry name" value="PPR"/>
    <property type="match status" value="9"/>
</dbReference>
<feature type="repeat" description="PPR" evidence="2">
    <location>
        <begin position="198"/>
        <end position="232"/>
    </location>
</feature>
<dbReference type="PANTHER" id="PTHR47942">
    <property type="entry name" value="TETRATRICOPEPTIDE REPEAT (TPR)-LIKE SUPERFAMILY PROTEIN-RELATED"/>
    <property type="match status" value="1"/>
</dbReference>